<protein>
    <submittedName>
        <fullName evidence="1">Uncharacterized protein</fullName>
    </submittedName>
</protein>
<comment type="caution">
    <text evidence="1">The sequence shown here is derived from an EMBL/GenBank/DDBJ whole genome shotgun (WGS) entry which is preliminary data.</text>
</comment>
<feature type="non-terminal residue" evidence="1">
    <location>
        <position position="1"/>
    </location>
</feature>
<evidence type="ECO:0000313" key="1">
    <source>
        <dbReference type="EMBL" id="GBO39441.1"/>
    </source>
</evidence>
<gene>
    <name evidence="2" type="ORF">AVEN_36542_1</name>
    <name evidence="1" type="ORF">AVEN_62953_1</name>
</gene>
<accession>A0A4Y2WQR1</accession>
<feature type="non-terminal residue" evidence="1">
    <location>
        <position position="109"/>
    </location>
</feature>
<reference evidence="1 3" key="1">
    <citation type="journal article" date="2019" name="Sci. Rep.">
        <title>Orb-weaving spider Araneus ventricosus genome elucidates the spidroin gene catalogue.</title>
        <authorList>
            <person name="Kono N."/>
            <person name="Nakamura H."/>
            <person name="Ohtoshi R."/>
            <person name="Moran D.A.P."/>
            <person name="Shinohara A."/>
            <person name="Yoshida Y."/>
            <person name="Fujiwara M."/>
            <person name="Mori M."/>
            <person name="Tomita M."/>
            <person name="Arakawa K."/>
        </authorList>
    </citation>
    <scope>NUCLEOTIDE SEQUENCE [LARGE SCALE GENOMIC DNA]</scope>
</reference>
<keyword evidence="3" id="KW-1185">Reference proteome</keyword>
<evidence type="ECO:0000313" key="2">
    <source>
        <dbReference type="EMBL" id="GBO39456.1"/>
    </source>
</evidence>
<name>A0A4Y2WQR1_ARAVE</name>
<organism evidence="1 3">
    <name type="scientific">Araneus ventricosus</name>
    <name type="common">Orbweaver spider</name>
    <name type="synonym">Epeira ventricosa</name>
    <dbReference type="NCBI Taxonomy" id="182803"/>
    <lineage>
        <taxon>Eukaryota</taxon>
        <taxon>Metazoa</taxon>
        <taxon>Ecdysozoa</taxon>
        <taxon>Arthropoda</taxon>
        <taxon>Chelicerata</taxon>
        <taxon>Arachnida</taxon>
        <taxon>Araneae</taxon>
        <taxon>Araneomorphae</taxon>
        <taxon>Entelegynae</taxon>
        <taxon>Araneoidea</taxon>
        <taxon>Araneidae</taxon>
        <taxon>Araneus</taxon>
    </lineage>
</organism>
<dbReference type="OrthoDB" id="6509020at2759"/>
<sequence>TGYRLHVVKDVKFNLNVVTSLLKKYVPEAELVKELKEDISFSLSTDTGKNFGDMFEELEHRRGELGVLSFGVTITTMEDVFLNVADISDVKYKAQSDHEERNGIDFELG</sequence>
<dbReference type="EMBL" id="BGPR01064473">
    <property type="protein sequence ID" value="GBO39441.1"/>
    <property type="molecule type" value="Genomic_DNA"/>
</dbReference>
<proteinExistence type="predicted"/>
<dbReference type="AlphaFoldDB" id="A0A4Y2WQR1"/>
<dbReference type="Proteomes" id="UP000499080">
    <property type="component" value="Unassembled WGS sequence"/>
</dbReference>
<dbReference type="EMBL" id="BGPR01064489">
    <property type="protein sequence ID" value="GBO39456.1"/>
    <property type="molecule type" value="Genomic_DNA"/>
</dbReference>
<evidence type="ECO:0000313" key="3">
    <source>
        <dbReference type="Proteomes" id="UP000499080"/>
    </source>
</evidence>